<reference evidence="7 8" key="1">
    <citation type="submission" date="2019-06" db="EMBL/GenBank/DDBJ databases">
        <title>Spirosoma utsteinense sp. nov. isolated from Antarctic ice-free soils.</title>
        <authorList>
            <person name="Tahon G."/>
        </authorList>
    </citation>
    <scope>NUCLEOTIDE SEQUENCE [LARGE SCALE GENOMIC DNA]</scope>
    <source>
        <strain evidence="7 8">LMG 31447</strain>
    </source>
</reference>
<comment type="catalytic activity">
    <reaction evidence="6">
        <text>a 2'-deoxycytidine in DNA + S-adenosyl-L-methionine = a 5-methyl-2'-deoxycytidine in DNA + S-adenosyl-L-homocysteine + H(+)</text>
        <dbReference type="Rhea" id="RHEA:13681"/>
        <dbReference type="Rhea" id="RHEA-COMP:11369"/>
        <dbReference type="Rhea" id="RHEA-COMP:11370"/>
        <dbReference type="ChEBI" id="CHEBI:15378"/>
        <dbReference type="ChEBI" id="CHEBI:57856"/>
        <dbReference type="ChEBI" id="CHEBI:59789"/>
        <dbReference type="ChEBI" id="CHEBI:85452"/>
        <dbReference type="ChEBI" id="CHEBI:85454"/>
        <dbReference type="EC" id="2.1.1.37"/>
    </reaction>
</comment>
<dbReference type="PANTHER" id="PTHR10629:SF52">
    <property type="entry name" value="DNA (CYTOSINE-5)-METHYLTRANSFERASE 1"/>
    <property type="match status" value="1"/>
</dbReference>
<evidence type="ECO:0000256" key="4">
    <source>
        <dbReference type="ARBA" id="ARBA00022691"/>
    </source>
</evidence>
<evidence type="ECO:0000313" key="7">
    <source>
        <dbReference type="EMBL" id="MBC3795023.1"/>
    </source>
</evidence>
<dbReference type="InterPro" id="IPR029063">
    <property type="entry name" value="SAM-dependent_MTases_sf"/>
</dbReference>
<dbReference type="Proteomes" id="UP000700732">
    <property type="component" value="Unassembled WGS sequence"/>
</dbReference>
<dbReference type="InterPro" id="IPR001525">
    <property type="entry name" value="C5_MeTfrase"/>
</dbReference>
<name>A0ABR6WEV5_9BACT</name>
<dbReference type="Gene3D" id="3.90.120.10">
    <property type="entry name" value="DNA Methylase, subunit A, domain 2"/>
    <property type="match status" value="1"/>
</dbReference>
<evidence type="ECO:0000256" key="5">
    <source>
        <dbReference type="ARBA" id="ARBA00022747"/>
    </source>
</evidence>
<evidence type="ECO:0000256" key="6">
    <source>
        <dbReference type="ARBA" id="ARBA00047422"/>
    </source>
</evidence>
<keyword evidence="3" id="KW-0808">Transferase</keyword>
<proteinExistence type="predicted"/>
<dbReference type="Pfam" id="PF00145">
    <property type="entry name" value="DNA_methylase"/>
    <property type="match status" value="1"/>
</dbReference>
<keyword evidence="4" id="KW-0949">S-adenosyl-L-methionine</keyword>
<sequence length="195" mass="21663">MSYNTVRHAIGDITESPGPHSVYGDDMAKFFYLVPEGGNWRDLPEDVKPLALGNAFSSGGGKTGFFRKLSWDEPSPTIIGRANRKGSAMCHPEQIRPLSVKECARLQGFPDNWKIEGSMSDQYLQIGNAVPIHLGEAIGRLFVGPKGEYVQEFEDREVEPLESMIDEGLAKLKASAHNKKSRKAIRLKSEQVELF</sequence>
<evidence type="ECO:0000256" key="3">
    <source>
        <dbReference type="ARBA" id="ARBA00022679"/>
    </source>
</evidence>
<organism evidence="7 8">
    <name type="scientific">Spirosoma utsteinense</name>
    <dbReference type="NCBI Taxonomy" id="2585773"/>
    <lineage>
        <taxon>Bacteria</taxon>
        <taxon>Pseudomonadati</taxon>
        <taxon>Bacteroidota</taxon>
        <taxon>Cytophagia</taxon>
        <taxon>Cytophagales</taxon>
        <taxon>Cytophagaceae</taxon>
        <taxon>Spirosoma</taxon>
    </lineage>
</organism>
<dbReference type="SUPFAM" id="SSF53335">
    <property type="entry name" value="S-adenosyl-L-methionine-dependent methyltransferases"/>
    <property type="match status" value="1"/>
</dbReference>
<dbReference type="EMBL" id="VFIA01000074">
    <property type="protein sequence ID" value="MBC3795023.1"/>
    <property type="molecule type" value="Genomic_DNA"/>
</dbReference>
<evidence type="ECO:0000256" key="2">
    <source>
        <dbReference type="ARBA" id="ARBA00022603"/>
    </source>
</evidence>
<accession>A0ABR6WEV5</accession>
<keyword evidence="2" id="KW-0489">Methyltransferase</keyword>
<keyword evidence="8" id="KW-1185">Reference proteome</keyword>
<dbReference type="PANTHER" id="PTHR10629">
    <property type="entry name" value="CYTOSINE-SPECIFIC METHYLTRANSFERASE"/>
    <property type="match status" value="1"/>
</dbReference>
<keyword evidence="5" id="KW-0680">Restriction system</keyword>
<dbReference type="EC" id="2.1.1.37" evidence="1"/>
<evidence type="ECO:0000313" key="8">
    <source>
        <dbReference type="Proteomes" id="UP000700732"/>
    </source>
</evidence>
<gene>
    <name evidence="7" type="ORF">FH603_5555</name>
</gene>
<dbReference type="InterPro" id="IPR050390">
    <property type="entry name" value="C5-Methyltransferase"/>
</dbReference>
<protein>
    <recommendedName>
        <fullName evidence="1">DNA (cytosine-5-)-methyltransferase</fullName>
        <ecNumber evidence="1">2.1.1.37</ecNumber>
    </recommendedName>
</protein>
<comment type="caution">
    <text evidence="7">The sequence shown here is derived from an EMBL/GenBank/DDBJ whole genome shotgun (WGS) entry which is preliminary data.</text>
</comment>
<evidence type="ECO:0000256" key="1">
    <source>
        <dbReference type="ARBA" id="ARBA00011975"/>
    </source>
</evidence>